<keyword evidence="3" id="KW-1185">Reference proteome</keyword>
<feature type="region of interest" description="Disordered" evidence="1">
    <location>
        <begin position="83"/>
        <end position="178"/>
    </location>
</feature>
<feature type="compositionally biased region" description="Basic and acidic residues" evidence="1">
    <location>
        <begin position="164"/>
        <end position="178"/>
    </location>
</feature>
<organism evidence="2 3">
    <name type="scientific">Glossina austeni</name>
    <name type="common">Savannah tsetse fly</name>
    <dbReference type="NCBI Taxonomy" id="7395"/>
    <lineage>
        <taxon>Eukaryota</taxon>
        <taxon>Metazoa</taxon>
        <taxon>Ecdysozoa</taxon>
        <taxon>Arthropoda</taxon>
        <taxon>Hexapoda</taxon>
        <taxon>Insecta</taxon>
        <taxon>Pterygota</taxon>
        <taxon>Neoptera</taxon>
        <taxon>Endopterygota</taxon>
        <taxon>Diptera</taxon>
        <taxon>Brachycera</taxon>
        <taxon>Muscomorpha</taxon>
        <taxon>Hippoboscoidea</taxon>
        <taxon>Glossinidae</taxon>
        <taxon>Glossina</taxon>
    </lineage>
</organism>
<evidence type="ECO:0000256" key="1">
    <source>
        <dbReference type="SAM" id="MobiDB-lite"/>
    </source>
</evidence>
<dbReference type="VEuPathDB" id="VectorBase:GAUT051941"/>
<name>A0A1A9VYQ1_GLOAU</name>
<feature type="compositionally biased region" description="Gly residues" evidence="1">
    <location>
        <begin position="90"/>
        <end position="110"/>
    </location>
</feature>
<sequence length="194" mass="20456">MAFRNQNRNRSFGNNYGGPMGNTNRGGMGGNMNMSPWEGQNPGANFGGANMRQGGGGQMNAQAINLANNLLNNLFRNQNPPSLLDLPRGGNMGNRGQRGGPMVNRGGGPGNRLNNRRAQGSFNSNRAGGGAKSAQKSGAGGGIRKQNAFDRAKKLLAKNANNSKKKDSASGDKKAERKQINAGSAVYLYIVNDF</sequence>
<proteinExistence type="predicted"/>
<feature type="compositionally biased region" description="Gly residues" evidence="1">
    <location>
        <begin position="15"/>
        <end position="30"/>
    </location>
</feature>
<evidence type="ECO:0008006" key="4">
    <source>
        <dbReference type="Google" id="ProtNLM"/>
    </source>
</evidence>
<dbReference type="EnsemblMetazoa" id="GAUT051941-RA">
    <property type="protein sequence ID" value="GAUT051941-PA"/>
    <property type="gene ID" value="GAUT051941"/>
</dbReference>
<protein>
    <recommendedName>
        <fullName evidence="4">Zinc finger protein on ecdysone puffs</fullName>
    </recommendedName>
</protein>
<feature type="compositionally biased region" description="Polar residues" evidence="1">
    <location>
        <begin position="1"/>
        <end position="14"/>
    </location>
</feature>
<accession>A0A1A9VYQ1</accession>
<reference evidence="2" key="1">
    <citation type="submission" date="2020-05" db="UniProtKB">
        <authorList>
            <consortium name="EnsemblMetazoa"/>
        </authorList>
    </citation>
    <scope>IDENTIFICATION</scope>
    <source>
        <strain evidence="2">TTRI</strain>
    </source>
</reference>
<dbReference type="STRING" id="7395.A0A1A9VYQ1"/>
<evidence type="ECO:0000313" key="3">
    <source>
        <dbReference type="Proteomes" id="UP000078200"/>
    </source>
</evidence>
<dbReference type="AlphaFoldDB" id="A0A1A9VYQ1"/>
<feature type="region of interest" description="Disordered" evidence="1">
    <location>
        <begin position="1"/>
        <end position="33"/>
    </location>
</feature>
<dbReference type="Proteomes" id="UP000078200">
    <property type="component" value="Unassembled WGS sequence"/>
</dbReference>
<evidence type="ECO:0000313" key="2">
    <source>
        <dbReference type="EnsemblMetazoa" id="GAUT051941-PA"/>
    </source>
</evidence>